<dbReference type="RefSeq" id="WP_205257587.1">
    <property type="nucleotide sequence ID" value="NZ_BAAAPV010000003.1"/>
</dbReference>
<evidence type="ECO:0000256" key="3">
    <source>
        <dbReference type="ARBA" id="ARBA00022448"/>
    </source>
</evidence>
<reference evidence="10" key="1">
    <citation type="submission" date="2021-01" db="EMBL/GenBank/DDBJ databases">
        <title>KCTC 19127 draft genome.</title>
        <authorList>
            <person name="An D."/>
        </authorList>
    </citation>
    <scope>NUCLEOTIDE SEQUENCE</scope>
    <source>
        <strain evidence="10">KCTC 19127</strain>
    </source>
</reference>
<keyword evidence="7 8" id="KW-0472">Membrane</keyword>
<keyword evidence="11" id="KW-1185">Reference proteome</keyword>
<dbReference type="SUPFAM" id="SSF161098">
    <property type="entry name" value="MetI-like"/>
    <property type="match status" value="1"/>
</dbReference>
<feature type="transmembrane region" description="Helical" evidence="8">
    <location>
        <begin position="178"/>
        <end position="201"/>
    </location>
</feature>
<evidence type="ECO:0000256" key="7">
    <source>
        <dbReference type="ARBA" id="ARBA00023136"/>
    </source>
</evidence>
<dbReference type="PROSITE" id="PS50928">
    <property type="entry name" value="ABC_TM1"/>
    <property type="match status" value="1"/>
</dbReference>
<dbReference type="AlphaFoldDB" id="A0A939C3C5"/>
<comment type="caution">
    <text evidence="10">The sequence shown here is derived from an EMBL/GenBank/DDBJ whole genome shotgun (WGS) entry which is preliminary data.</text>
</comment>
<dbReference type="InterPro" id="IPR000515">
    <property type="entry name" value="MetI-like"/>
</dbReference>
<name>A0A939C3C5_9ACTN</name>
<protein>
    <submittedName>
        <fullName evidence="10">ABC transporter permease</fullName>
    </submittedName>
</protein>
<evidence type="ECO:0000313" key="10">
    <source>
        <dbReference type="EMBL" id="MBM9477495.1"/>
    </source>
</evidence>
<keyword evidence="4" id="KW-1003">Cell membrane</keyword>
<evidence type="ECO:0000256" key="8">
    <source>
        <dbReference type="RuleBase" id="RU363032"/>
    </source>
</evidence>
<dbReference type="EMBL" id="JAERWL010000010">
    <property type="protein sequence ID" value="MBM9477495.1"/>
    <property type="molecule type" value="Genomic_DNA"/>
</dbReference>
<dbReference type="CDD" id="cd06261">
    <property type="entry name" value="TM_PBP2"/>
    <property type="match status" value="1"/>
</dbReference>
<feature type="domain" description="ABC transmembrane type-1" evidence="9">
    <location>
        <begin position="91"/>
        <end position="298"/>
    </location>
</feature>
<dbReference type="GO" id="GO:0005886">
    <property type="term" value="C:plasma membrane"/>
    <property type="evidence" value="ECO:0007669"/>
    <property type="project" value="UniProtKB-SubCell"/>
</dbReference>
<comment type="similarity">
    <text evidence="2">Belongs to the binding-protein-dependent transport system permease family. CysTW subfamily.</text>
</comment>
<feature type="transmembrane region" description="Helical" evidence="8">
    <location>
        <begin position="33"/>
        <end position="60"/>
    </location>
</feature>
<proteinExistence type="inferred from homology"/>
<evidence type="ECO:0000259" key="9">
    <source>
        <dbReference type="PROSITE" id="PS50928"/>
    </source>
</evidence>
<dbReference type="Pfam" id="PF00528">
    <property type="entry name" value="BPD_transp_1"/>
    <property type="match status" value="1"/>
</dbReference>
<evidence type="ECO:0000256" key="1">
    <source>
        <dbReference type="ARBA" id="ARBA00004651"/>
    </source>
</evidence>
<dbReference type="PANTHER" id="PTHR42929:SF5">
    <property type="entry name" value="ABC TRANSPORTER PERMEASE PROTEIN"/>
    <property type="match status" value="1"/>
</dbReference>
<feature type="transmembrane region" description="Helical" evidence="8">
    <location>
        <begin position="222"/>
        <end position="250"/>
    </location>
</feature>
<dbReference type="Gene3D" id="1.10.3720.10">
    <property type="entry name" value="MetI-like"/>
    <property type="match status" value="1"/>
</dbReference>
<sequence>MTHQGARPVPAVEPGPPARRGLRNRAAAFRHPGALAAVVPSVFLVGAFVVPLAGLLVLSLRPTDALNNPLPGVGLDQYREVFTTSYLWGSVVESLGLAVRVSLTCAVLAYPVAWFLARSPGRTSRTIVFTIALSPLLTSEVVRSFGWRIVMSGEGPVNSTLQALGLIDESLPLLRSPWTVFLAVVHVLLPFAIITLTASLTAIDGSLLRASASLGASRIRTFLRVVLPLSAPGLVAGTVLVFSLTMGIYVTPLLVGGANQQLAGLRIQNEAMVSFDQPRAAALSFVLLVVTLLACAAITALGRVWERGNRG</sequence>
<comment type="subcellular location">
    <subcellularLocation>
        <location evidence="1 8">Cell membrane</location>
        <topology evidence="1 8">Multi-pass membrane protein</topology>
    </subcellularLocation>
</comment>
<feature type="transmembrane region" description="Helical" evidence="8">
    <location>
        <begin position="282"/>
        <end position="305"/>
    </location>
</feature>
<evidence type="ECO:0000313" key="11">
    <source>
        <dbReference type="Proteomes" id="UP000663801"/>
    </source>
</evidence>
<organism evidence="10 11">
    <name type="scientific">Nakamurella flavida</name>
    <dbReference type="NCBI Taxonomy" id="363630"/>
    <lineage>
        <taxon>Bacteria</taxon>
        <taxon>Bacillati</taxon>
        <taxon>Actinomycetota</taxon>
        <taxon>Actinomycetes</taxon>
        <taxon>Nakamurellales</taxon>
        <taxon>Nakamurellaceae</taxon>
        <taxon>Nakamurella</taxon>
    </lineage>
</organism>
<dbReference type="InterPro" id="IPR035906">
    <property type="entry name" value="MetI-like_sf"/>
</dbReference>
<gene>
    <name evidence="10" type="ORF">JL107_13680</name>
</gene>
<feature type="transmembrane region" description="Helical" evidence="8">
    <location>
        <begin position="97"/>
        <end position="116"/>
    </location>
</feature>
<evidence type="ECO:0000256" key="5">
    <source>
        <dbReference type="ARBA" id="ARBA00022692"/>
    </source>
</evidence>
<dbReference type="PANTHER" id="PTHR42929">
    <property type="entry name" value="INNER MEMBRANE ABC TRANSPORTER PERMEASE PROTEIN YDCU-RELATED-RELATED"/>
    <property type="match status" value="1"/>
</dbReference>
<evidence type="ECO:0000256" key="6">
    <source>
        <dbReference type="ARBA" id="ARBA00022989"/>
    </source>
</evidence>
<accession>A0A939C3C5</accession>
<evidence type="ECO:0000256" key="4">
    <source>
        <dbReference type="ARBA" id="ARBA00022475"/>
    </source>
</evidence>
<dbReference type="Proteomes" id="UP000663801">
    <property type="component" value="Unassembled WGS sequence"/>
</dbReference>
<evidence type="ECO:0000256" key="2">
    <source>
        <dbReference type="ARBA" id="ARBA00007069"/>
    </source>
</evidence>
<keyword evidence="3 8" id="KW-0813">Transport</keyword>
<dbReference type="GO" id="GO:0055085">
    <property type="term" value="P:transmembrane transport"/>
    <property type="evidence" value="ECO:0007669"/>
    <property type="project" value="InterPro"/>
</dbReference>
<keyword evidence="6 8" id="KW-1133">Transmembrane helix</keyword>
<keyword evidence="5 8" id="KW-0812">Transmembrane</keyword>